<protein>
    <submittedName>
        <fullName evidence="1">Uncharacterized protein</fullName>
    </submittedName>
</protein>
<name>A0AAW1T7P8_9CHLO</name>
<organism evidence="1 2">
    <name type="scientific">Apatococcus fuscideae</name>
    <dbReference type="NCBI Taxonomy" id="2026836"/>
    <lineage>
        <taxon>Eukaryota</taxon>
        <taxon>Viridiplantae</taxon>
        <taxon>Chlorophyta</taxon>
        <taxon>core chlorophytes</taxon>
        <taxon>Trebouxiophyceae</taxon>
        <taxon>Chlorellales</taxon>
        <taxon>Chlorellaceae</taxon>
        <taxon>Apatococcus</taxon>
    </lineage>
</organism>
<gene>
    <name evidence="1" type="ORF">WJX84_001904</name>
</gene>
<keyword evidence="2" id="KW-1185">Reference proteome</keyword>
<feature type="non-terminal residue" evidence="1">
    <location>
        <position position="52"/>
    </location>
</feature>
<evidence type="ECO:0000313" key="2">
    <source>
        <dbReference type="Proteomes" id="UP001485043"/>
    </source>
</evidence>
<dbReference type="AlphaFoldDB" id="A0AAW1T7P8"/>
<dbReference type="Proteomes" id="UP001485043">
    <property type="component" value="Unassembled WGS sequence"/>
</dbReference>
<sequence>MQRPMSLEEYDSVLDRWGELLQDGNLMKILDLMEYAYGGLDPLPPLEEMLAT</sequence>
<reference evidence="1 2" key="1">
    <citation type="journal article" date="2024" name="Nat. Commun.">
        <title>Phylogenomics reveals the evolutionary origins of lichenization in chlorophyte algae.</title>
        <authorList>
            <person name="Puginier C."/>
            <person name="Libourel C."/>
            <person name="Otte J."/>
            <person name="Skaloud P."/>
            <person name="Haon M."/>
            <person name="Grisel S."/>
            <person name="Petersen M."/>
            <person name="Berrin J.G."/>
            <person name="Delaux P.M."/>
            <person name="Dal Grande F."/>
            <person name="Keller J."/>
        </authorList>
    </citation>
    <scope>NUCLEOTIDE SEQUENCE [LARGE SCALE GENOMIC DNA]</scope>
    <source>
        <strain evidence="1 2">SAG 2523</strain>
    </source>
</reference>
<comment type="caution">
    <text evidence="1">The sequence shown here is derived from an EMBL/GenBank/DDBJ whole genome shotgun (WGS) entry which is preliminary data.</text>
</comment>
<proteinExistence type="predicted"/>
<accession>A0AAW1T7P8</accession>
<evidence type="ECO:0000313" key="1">
    <source>
        <dbReference type="EMBL" id="KAK9865057.1"/>
    </source>
</evidence>
<dbReference type="EMBL" id="JALJOV010000287">
    <property type="protein sequence ID" value="KAK9865057.1"/>
    <property type="molecule type" value="Genomic_DNA"/>
</dbReference>